<dbReference type="Proteomes" id="UP000275385">
    <property type="component" value="Unassembled WGS sequence"/>
</dbReference>
<organism evidence="1 2">
    <name type="scientific">Coniochaeta pulveracea</name>
    <dbReference type="NCBI Taxonomy" id="177199"/>
    <lineage>
        <taxon>Eukaryota</taxon>
        <taxon>Fungi</taxon>
        <taxon>Dikarya</taxon>
        <taxon>Ascomycota</taxon>
        <taxon>Pezizomycotina</taxon>
        <taxon>Sordariomycetes</taxon>
        <taxon>Sordariomycetidae</taxon>
        <taxon>Coniochaetales</taxon>
        <taxon>Coniochaetaceae</taxon>
        <taxon>Coniochaeta</taxon>
    </lineage>
</organism>
<keyword evidence="2" id="KW-1185">Reference proteome</keyword>
<accession>A0A420XVM3</accession>
<proteinExistence type="predicted"/>
<sequence length="142" mass="15685">MAERKRTLKPYSRQRRAGSVAAQKLSSLMMVQPGICDKVGLGADLKLAHSPQALTRLWLYAGPAPMGNGKTLWMGEMEAWMDENLSAPPPTESPLHREDEDERRCASCLRAIYLSSLVCAGHCLRHKWLAGPTGSHYSHASK</sequence>
<protein>
    <submittedName>
        <fullName evidence="1">Uncharacterized protein</fullName>
    </submittedName>
</protein>
<name>A0A420XVM3_9PEZI</name>
<evidence type="ECO:0000313" key="1">
    <source>
        <dbReference type="EMBL" id="RKU39712.1"/>
    </source>
</evidence>
<dbReference type="EMBL" id="QVQW01000166">
    <property type="protein sequence ID" value="RKU39712.1"/>
    <property type="molecule type" value="Genomic_DNA"/>
</dbReference>
<comment type="caution">
    <text evidence="1">The sequence shown here is derived from an EMBL/GenBank/DDBJ whole genome shotgun (WGS) entry which is preliminary data.</text>
</comment>
<evidence type="ECO:0000313" key="2">
    <source>
        <dbReference type="Proteomes" id="UP000275385"/>
    </source>
</evidence>
<reference evidence="1 2" key="1">
    <citation type="submission" date="2018-08" db="EMBL/GenBank/DDBJ databases">
        <title>Draft genome of the lignicolous fungus Coniochaeta pulveracea.</title>
        <authorList>
            <person name="Borstlap C.J."/>
            <person name="De Witt R.N."/>
            <person name="Botha A."/>
            <person name="Volschenk H."/>
        </authorList>
    </citation>
    <scope>NUCLEOTIDE SEQUENCE [LARGE SCALE GENOMIC DNA]</scope>
    <source>
        <strain evidence="1 2">CAB683</strain>
    </source>
</reference>
<dbReference type="AlphaFoldDB" id="A0A420XVM3"/>
<gene>
    <name evidence="1" type="ORF">DL546_000351</name>
</gene>